<proteinExistence type="inferred from homology"/>
<dbReference type="PANTHER" id="PTHR32285:SF196">
    <property type="entry name" value="PROTEIN TRICHOME BIREFRINGENCE-LIKE 39"/>
    <property type="match status" value="1"/>
</dbReference>
<protein>
    <recommendedName>
        <fullName evidence="14">Trichome birefringence-like N-terminal domain-containing protein</fullName>
    </recommendedName>
</protein>
<evidence type="ECO:0000256" key="1">
    <source>
        <dbReference type="ARBA" id="ARBA00004323"/>
    </source>
</evidence>
<name>A0A835AC59_9POAL</name>
<keyword evidence="6" id="KW-1133">Transmembrane helix</keyword>
<dbReference type="GO" id="GO:0000139">
    <property type="term" value="C:Golgi membrane"/>
    <property type="evidence" value="ECO:0007669"/>
    <property type="project" value="UniProtKB-SubCell"/>
</dbReference>
<dbReference type="GO" id="GO:1990538">
    <property type="term" value="F:xylan O-acetyltransferase activity"/>
    <property type="evidence" value="ECO:0007669"/>
    <property type="project" value="UniProtKB-ARBA"/>
</dbReference>
<dbReference type="PANTHER" id="PTHR32285">
    <property type="entry name" value="PROTEIN TRICHOME BIREFRINGENCE-LIKE 9-RELATED"/>
    <property type="match status" value="1"/>
</dbReference>
<keyword evidence="7" id="KW-0333">Golgi apparatus</keyword>
<evidence type="ECO:0008006" key="14">
    <source>
        <dbReference type="Google" id="ProtNLM"/>
    </source>
</evidence>
<evidence type="ECO:0000313" key="12">
    <source>
        <dbReference type="EMBL" id="KAF8661776.1"/>
    </source>
</evidence>
<gene>
    <name evidence="12" type="ORF">HU200_056729</name>
</gene>
<dbReference type="InterPro" id="IPR029962">
    <property type="entry name" value="TBL"/>
</dbReference>
<dbReference type="OrthoDB" id="630188at2759"/>
<evidence type="ECO:0000256" key="5">
    <source>
        <dbReference type="ARBA" id="ARBA00022968"/>
    </source>
</evidence>
<evidence type="ECO:0000256" key="2">
    <source>
        <dbReference type="ARBA" id="ARBA00007727"/>
    </source>
</evidence>
<sequence length="380" mass="42154">MKRRDLLSAILLAACTAATAAKTTISPRHDQRHTAVSSTSAAVSSSCDVYRGSWVADESYPLYDGARSCPFVRQAFDCRRNGRPDTAYLKYRWQPSSPCSLPRFDGLKLLGLWRGKTVAFVGDSLVVNQYESLLCMLHAAAPGARTNESWASGENPSIAVRFEDYGVTVVYYLSHYLVDLVHDKAGRVVLKLDAMDQGRKRLAADVLIFGAWRWWARKSVYCSWDYIQDGNTVVQDMDRTQAFTKGLQTWARWVDANLAHTATKVFFQGYSATHGNGQDWGAPKGKTCAGETLPLSNAAAYHGQPNPQDTIVRRVLAGMSKPVHLLDITFMTQLRKDGHTTKYSGDTGNGDCTHWCVPGVPDAWNTVFYWVLASGNSLRH</sequence>
<evidence type="ECO:0000256" key="3">
    <source>
        <dbReference type="ARBA" id="ARBA00022679"/>
    </source>
</evidence>
<organism evidence="12 13">
    <name type="scientific">Digitaria exilis</name>
    <dbReference type="NCBI Taxonomy" id="1010633"/>
    <lineage>
        <taxon>Eukaryota</taxon>
        <taxon>Viridiplantae</taxon>
        <taxon>Streptophyta</taxon>
        <taxon>Embryophyta</taxon>
        <taxon>Tracheophyta</taxon>
        <taxon>Spermatophyta</taxon>
        <taxon>Magnoliopsida</taxon>
        <taxon>Liliopsida</taxon>
        <taxon>Poales</taxon>
        <taxon>Poaceae</taxon>
        <taxon>PACMAD clade</taxon>
        <taxon>Panicoideae</taxon>
        <taxon>Panicodae</taxon>
        <taxon>Paniceae</taxon>
        <taxon>Anthephorinae</taxon>
        <taxon>Digitaria</taxon>
    </lineage>
</organism>
<dbReference type="InterPro" id="IPR026057">
    <property type="entry name" value="TBL_C"/>
</dbReference>
<accession>A0A835AC59</accession>
<feature type="domain" description="Trichome birefringence-like N-terminal" evidence="11">
    <location>
        <begin position="46"/>
        <end position="97"/>
    </location>
</feature>
<dbReference type="InterPro" id="IPR025846">
    <property type="entry name" value="TBL_N"/>
</dbReference>
<evidence type="ECO:0000256" key="9">
    <source>
        <dbReference type="SAM" id="SignalP"/>
    </source>
</evidence>
<keyword evidence="13" id="KW-1185">Reference proteome</keyword>
<dbReference type="Pfam" id="PF14416">
    <property type="entry name" value="PMR5N"/>
    <property type="match status" value="1"/>
</dbReference>
<dbReference type="EMBL" id="JACEFO010002392">
    <property type="protein sequence ID" value="KAF8661776.1"/>
    <property type="molecule type" value="Genomic_DNA"/>
</dbReference>
<keyword evidence="4" id="KW-0812">Transmembrane</keyword>
<keyword evidence="5" id="KW-0735">Signal-anchor</keyword>
<dbReference type="AlphaFoldDB" id="A0A835AC59"/>
<evidence type="ECO:0000256" key="6">
    <source>
        <dbReference type="ARBA" id="ARBA00022989"/>
    </source>
</evidence>
<dbReference type="Pfam" id="PF13839">
    <property type="entry name" value="PC-Esterase"/>
    <property type="match status" value="1"/>
</dbReference>
<feature type="domain" description="Trichome birefringence-like C-terminal" evidence="10">
    <location>
        <begin position="101"/>
        <end position="369"/>
    </location>
</feature>
<evidence type="ECO:0000256" key="7">
    <source>
        <dbReference type="ARBA" id="ARBA00023034"/>
    </source>
</evidence>
<evidence type="ECO:0000256" key="4">
    <source>
        <dbReference type="ARBA" id="ARBA00022692"/>
    </source>
</evidence>
<evidence type="ECO:0000256" key="8">
    <source>
        <dbReference type="ARBA" id="ARBA00023136"/>
    </source>
</evidence>
<evidence type="ECO:0000313" key="13">
    <source>
        <dbReference type="Proteomes" id="UP000636709"/>
    </source>
</evidence>
<reference evidence="12" key="1">
    <citation type="submission" date="2020-07" db="EMBL/GenBank/DDBJ databases">
        <title>Genome sequence and genetic diversity analysis of an under-domesticated orphan crop, white fonio (Digitaria exilis).</title>
        <authorList>
            <person name="Bennetzen J.L."/>
            <person name="Chen S."/>
            <person name="Ma X."/>
            <person name="Wang X."/>
            <person name="Yssel A.E.J."/>
            <person name="Chaluvadi S.R."/>
            <person name="Johnson M."/>
            <person name="Gangashetty P."/>
            <person name="Hamidou F."/>
            <person name="Sanogo M.D."/>
            <person name="Zwaenepoel A."/>
            <person name="Wallace J."/>
            <person name="Van De Peer Y."/>
            <person name="Van Deynze A."/>
        </authorList>
    </citation>
    <scope>NUCLEOTIDE SEQUENCE</scope>
    <source>
        <tissue evidence="12">Leaves</tissue>
    </source>
</reference>
<keyword evidence="8" id="KW-0472">Membrane</keyword>
<evidence type="ECO:0000259" key="11">
    <source>
        <dbReference type="Pfam" id="PF14416"/>
    </source>
</evidence>
<keyword evidence="9" id="KW-0732">Signal</keyword>
<feature type="signal peptide" evidence="9">
    <location>
        <begin position="1"/>
        <end position="20"/>
    </location>
</feature>
<comment type="caution">
    <text evidence="12">The sequence shown here is derived from an EMBL/GenBank/DDBJ whole genome shotgun (WGS) entry which is preliminary data.</text>
</comment>
<feature type="chain" id="PRO_5032846190" description="Trichome birefringence-like N-terminal domain-containing protein" evidence="9">
    <location>
        <begin position="21"/>
        <end position="380"/>
    </location>
</feature>
<keyword evidence="3" id="KW-0808">Transferase</keyword>
<evidence type="ECO:0000259" key="10">
    <source>
        <dbReference type="Pfam" id="PF13839"/>
    </source>
</evidence>
<dbReference type="Proteomes" id="UP000636709">
    <property type="component" value="Unassembled WGS sequence"/>
</dbReference>
<comment type="similarity">
    <text evidence="2">Belongs to the PC-esterase family. TBL subfamily.</text>
</comment>
<comment type="subcellular location">
    <subcellularLocation>
        <location evidence="1">Golgi apparatus membrane</location>
        <topology evidence="1">Single-pass type II membrane protein</topology>
    </subcellularLocation>
</comment>